<evidence type="ECO:0000256" key="10">
    <source>
        <dbReference type="SAM" id="MobiDB-lite"/>
    </source>
</evidence>
<dbReference type="PRINTS" id="PR01284">
    <property type="entry name" value="NUCLEARECPTR"/>
</dbReference>
<evidence type="ECO:0000313" key="12">
    <source>
        <dbReference type="EMBL" id="ASL70527.1"/>
    </source>
</evidence>
<dbReference type="GO" id="GO:0004879">
    <property type="term" value="F:nuclear receptor activity"/>
    <property type="evidence" value="ECO:0007669"/>
    <property type="project" value="InterPro"/>
</dbReference>
<name>A0A221CAZ6_9BILA</name>
<dbReference type="GO" id="GO:0000978">
    <property type="term" value="F:RNA polymerase II cis-regulatory region sequence-specific DNA binding"/>
    <property type="evidence" value="ECO:0007669"/>
    <property type="project" value="TreeGrafter"/>
</dbReference>
<evidence type="ECO:0000256" key="1">
    <source>
        <dbReference type="ARBA" id="ARBA00004123"/>
    </source>
</evidence>
<dbReference type="OrthoDB" id="5952118at2759"/>
<keyword evidence="5" id="KW-0805">Transcription regulation</keyword>
<dbReference type="InterPro" id="IPR001628">
    <property type="entry name" value="Znf_hrmn_rcpt"/>
</dbReference>
<dbReference type="PRINTS" id="PR00047">
    <property type="entry name" value="STROIDFINGER"/>
</dbReference>
<keyword evidence="3" id="KW-0863">Zinc-finger</keyword>
<evidence type="ECO:0000256" key="6">
    <source>
        <dbReference type="ARBA" id="ARBA00023125"/>
    </source>
</evidence>
<keyword evidence="8 12" id="KW-0675">Receptor</keyword>
<evidence type="ECO:0000256" key="4">
    <source>
        <dbReference type="ARBA" id="ARBA00022833"/>
    </source>
</evidence>
<feature type="region of interest" description="Disordered" evidence="10">
    <location>
        <begin position="373"/>
        <end position="403"/>
    </location>
</feature>
<dbReference type="GO" id="GO:0071376">
    <property type="term" value="P:cellular response to corticotropin-releasing hormone stimulus"/>
    <property type="evidence" value="ECO:0007669"/>
    <property type="project" value="TreeGrafter"/>
</dbReference>
<dbReference type="CDD" id="cd06969">
    <property type="entry name" value="NR_DBD_NGFI-B"/>
    <property type="match status" value="1"/>
</dbReference>
<dbReference type="InterPro" id="IPR013088">
    <property type="entry name" value="Znf_NHR/GATA"/>
</dbReference>
<dbReference type="GO" id="GO:0008270">
    <property type="term" value="F:zinc ion binding"/>
    <property type="evidence" value="ECO:0007669"/>
    <property type="project" value="UniProtKB-KW"/>
</dbReference>
<dbReference type="InterPro" id="IPR035500">
    <property type="entry name" value="NHR-like_dom_sf"/>
</dbReference>
<gene>
    <name evidence="13" type="ORF">OXX778_LOCUS1597</name>
</gene>
<keyword evidence="2" id="KW-0479">Metal-binding</keyword>
<dbReference type="FunFam" id="3.30.50.10:FF:000009">
    <property type="entry name" value="nuclear receptor subfamily 4 group A member 2"/>
    <property type="match status" value="1"/>
</dbReference>
<feature type="compositionally biased region" description="Polar residues" evidence="10">
    <location>
        <begin position="158"/>
        <end position="167"/>
    </location>
</feature>
<dbReference type="EMBL" id="MF360843">
    <property type="protein sequence ID" value="ASL70527.1"/>
    <property type="molecule type" value="Genomic_DNA"/>
</dbReference>
<dbReference type="PROSITE" id="PS51030">
    <property type="entry name" value="NUCLEAR_REC_DBD_2"/>
    <property type="match status" value="1"/>
</dbReference>
<accession>A0A221CAZ6</accession>
<reference evidence="13" key="3">
    <citation type="submission" date="2021-02" db="EMBL/GenBank/DDBJ databases">
        <authorList>
            <person name="Nowell W R."/>
        </authorList>
    </citation>
    <scope>NUCLEOTIDE SEQUENCE</scope>
    <source>
        <strain evidence="13">Ploen Becks lab</strain>
    </source>
</reference>
<proteinExistence type="predicted"/>
<evidence type="ECO:0000256" key="8">
    <source>
        <dbReference type="ARBA" id="ARBA00023170"/>
    </source>
</evidence>
<keyword evidence="7" id="KW-0804">Transcription</keyword>
<feature type="region of interest" description="Disordered" evidence="10">
    <location>
        <begin position="211"/>
        <end position="232"/>
    </location>
</feature>
<feature type="compositionally biased region" description="Low complexity" evidence="10">
    <location>
        <begin position="136"/>
        <end position="150"/>
    </location>
</feature>
<protein>
    <submittedName>
        <fullName evidence="12">Nuclear receptor</fullName>
    </submittedName>
</protein>
<dbReference type="InterPro" id="IPR003070">
    <property type="entry name" value="NR4A1-3"/>
</dbReference>
<feature type="compositionally biased region" description="Low complexity" evidence="10">
    <location>
        <begin position="373"/>
        <end position="401"/>
    </location>
</feature>
<reference evidence="12" key="1">
    <citation type="journal article" date="2017" name="Gen. Comp. Endocrinol.">
        <title>Genome-wide identification of nuclear receptor (NR) genes and the evolutionary significance of the NR1O subfamily in the monogonont rotifer Brachionus spp.</title>
        <authorList>
            <person name="Kim D.H."/>
            <person name="Kim H.S."/>
            <person name="Hwang D.S."/>
            <person name="Kim H.J."/>
            <person name="Hagiwara A."/>
            <person name="Lee J.S."/>
            <person name="Jeong C.B."/>
        </authorList>
    </citation>
    <scope>NUCLEOTIDE SEQUENCE</scope>
</reference>
<reference evidence="12" key="2">
    <citation type="submission" date="2017-06" db="EMBL/GenBank/DDBJ databases">
        <authorList>
            <person name="Kim H.J."/>
            <person name="Triplett B.A."/>
        </authorList>
    </citation>
    <scope>NUCLEOTIDE SEQUENCE</scope>
</reference>
<dbReference type="Proteomes" id="UP000663879">
    <property type="component" value="Unassembled WGS sequence"/>
</dbReference>
<dbReference type="PANTHER" id="PTHR24085:SF4">
    <property type="entry name" value="NUCLEAR HORMONE RECEPTOR HR38-RELATED"/>
    <property type="match status" value="1"/>
</dbReference>
<evidence type="ECO:0000313" key="14">
    <source>
        <dbReference type="Proteomes" id="UP000663879"/>
    </source>
</evidence>
<feature type="compositionally biased region" description="Low complexity" evidence="10">
    <location>
        <begin position="108"/>
        <end position="121"/>
    </location>
</feature>
<keyword evidence="9" id="KW-0539">Nucleus</keyword>
<dbReference type="GO" id="GO:0035259">
    <property type="term" value="F:nuclear glucocorticoid receptor binding"/>
    <property type="evidence" value="ECO:0007669"/>
    <property type="project" value="TreeGrafter"/>
</dbReference>
<dbReference type="AlphaFoldDB" id="A0A221CAZ6"/>
<evidence type="ECO:0000256" key="5">
    <source>
        <dbReference type="ARBA" id="ARBA00023015"/>
    </source>
</evidence>
<feature type="compositionally biased region" description="Polar residues" evidence="10">
    <location>
        <begin position="555"/>
        <end position="566"/>
    </location>
</feature>
<keyword evidence="14" id="KW-1185">Reference proteome</keyword>
<dbReference type="PROSITE" id="PS00031">
    <property type="entry name" value="NUCLEAR_REC_DBD_1"/>
    <property type="match status" value="1"/>
</dbReference>
<evidence type="ECO:0000259" key="11">
    <source>
        <dbReference type="PROSITE" id="PS51030"/>
    </source>
</evidence>
<feature type="region of interest" description="Disordered" evidence="10">
    <location>
        <begin position="413"/>
        <end position="432"/>
    </location>
</feature>
<evidence type="ECO:0000256" key="9">
    <source>
        <dbReference type="ARBA" id="ARBA00023242"/>
    </source>
</evidence>
<dbReference type="GO" id="GO:0005667">
    <property type="term" value="C:transcription regulator complex"/>
    <property type="evidence" value="ECO:0007669"/>
    <property type="project" value="TreeGrafter"/>
</dbReference>
<feature type="compositionally biased region" description="Low complexity" evidence="10">
    <location>
        <begin position="211"/>
        <end position="226"/>
    </location>
</feature>
<sequence length="865" mass="97185">MNIIKEENYFESSKNNINSPSSSETDSSPKSYTTSCASSLSYYENQMLFNQQNYFDANYHQDYTGVQIPPLLNETSLLTFQSGLGHMAHYNYDTNNIQNSNFPQAKLSSPVGSSSSSVSPSIKAENDEKKPDSDDSSSSASTDSTSASSTPFQPVPQHDSTIVPNETNYGYNYQNQYNSSQNRLSVCLKYNPTSDQLNQIAAAAVAAVVSNTGSSGVPSSSSSSISMEDYADGSPQGNNLNYLQSQFNVPRTQTGYSPNSNLVGFYNNLENTANYYSSQQKNLNISSSSSSSSSSYPTRESEYFAYQNYLTNHCEQSELLNAAAAQGYPLQSSPSLNQFYNNAALDQQYLQQNFVQSNNTHLPVALNSYNLTPNSTSTTTNSRRCSPESSSSSSTSSNTSSYVKNQQFNSSYENNVQQTPLNSQSTATSKYAKSNYSSQVRLPNSLGIIHNNVVAQTTPESVPPNQLCAVCGDNAACQHYGVRTCEGCKGFFKRTVQKNSKYVCLADKNCPVDKRRRNRCQYCRFQKCLAVGMVKEVVRTNDLKGRRGRLPTKPKSPTTAQANSRTQQSAFFSQIVRIFTDSVPNQTSLDFSKYRKITKEIIRIEEEPFWTLQSITKSCDLIRQWSEKLSTLCRINNLDRDRLFFTNLLDLFVLRMALRMQENVERIVLCNSMVFHKSQIAYVLTSTIIQQIQDLANKLKQPDQAISSLIVSILFLQEYQQTQSNSEICTKLKDLLKEYQIQIQQSKSIDNNNEKIPNYYLQLNDIFLQTRQIALQLKQRLKQCNLYNSSVYPSCIPTNSILDLFLQNTDIGMSMNPLLNHQIDHQSQSQLSQNPHLFQQIPHQTNIRTNHSLQDSIQPLSEFSN</sequence>
<dbReference type="Gene3D" id="1.10.565.10">
    <property type="entry name" value="Retinoid X Receptor"/>
    <property type="match status" value="1"/>
</dbReference>
<dbReference type="SUPFAM" id="SSF57716">
    <property type="entry name" value="Glucocorticoid receptor-like (DNA-binding domain)"/>
    <property type="match status" value="1"/>
</dbReference>
<dbReference type="SUPFAM" id="SSF48508">
    <property type="entry name" value="Nuclear receptor ligand-binding domain"/>
    <property type="match status" value="1"/>
</dbReference>
<dbReference type="GO" id="GO:0005634">
    <property type="term" value="C:nucleus"/>
    <property type="evidence" value="ECO:0007669"/>
    <property type="project" value="UniProtKB-SubCell"/>
</dbReference>
<evidence type="ECO:0000256" key="7">
    <source>
        <dbReference type="ARBA" id="ARBA00023163"/>
    </source>
</evidence>
<keyword evidence="4" id="KW-0862">Zinc</keyword>
<evidence type="ECO:0000256" key="3">
    <source>
        <dbReference type="ARBA" id="ARBA00022771"/>
    </source>
</evidence>
<feature type="compositionally biased region" description="Basic and acidic residues" evidence="10">
    <location>
        <begin position="124"/>
        <end position="133"/>
    </location>
</feature>
<keyword evidence="6" id="KW-0238">DNA-binding</keyword>
<dbReference type="SMART" id="SM00399">
    <property type="entry name" value="ZnF_C4"/>
    <property type="match status" value="1"/>
</dbReference>
<feature type="region of interest" description="Disordered" evidence="10">
    <location>
        <begin position="101"/>
        <end position="175"/>
    </location>
</feature>
<comment type="subcellular location">
    <subcellularLocation>
        <location evidence="1">Nucleus</location>
    </subcellularLocation>
</comment>
<dbReference type="Gene3D" id="3.30.50.10">
    <property type="entry name" value="Erythroid Transcription Factor GATA-1, subunit A"/>
    <property type="match status" value="1"/>
</dbReference>
<feature type="domain" description="Nuclear receptor" evidence="11">
    <location>
        <begin position="465"/>
        <end position="540"/>
    </location>
</feature>
<feature type="region of interest" description="Disordered" evidence="10">
    <location>
        <begin position="544"/>
        <end position="566"/>
    </location>
</feature>
<organism evidence="12">
    <name type="scientific">Brachionus calyciflorus</name>
    <dbReference type="NCBI Taxonomy" id="104777"/>
    <lineage>
        <taxon>Eukaryota</taxon>
        <taxon>Metazoa</taxon>
        <taxon>Spiralia</taxon>
        <taxon>Gnathifera</taxon>
        <taxon>Rotifera</taxon>
        <taxon>Eurotatoria</taxon>
        <taxon>Monogononta</taxon>
        <taxon>Pseudotrocha</taxon>
        <taxon>Ploima</taxon>
        <taxon>Brachionidae</taxon>
        <taxon>Brachionus</taxon>
    </lineage>
</organism>
<evidence type="ECO:0000256" key="2">
    <source>
        <dbReference type="ARBA" id="ARBA00022723"/>
    </source>
</evidence>
<dbReference type="Pfam" id="PF00105">
    <property type="entry name" value="zf-C4"/>
    <property type="match status" value="1"/>
</dbReference>
<dbReference type="EMBL" id="CAJNOC010000107">
    <property type="protein sequence ID" value="CAF0715589.1"/>
    <property type="molecule type" value="Genomic_DNA"/>
</dbReference>
<dbReference type="PANTHER" id="PTHR24085">
    <property type="entry name" value="NUCLEAR HORMONE RECEPTOR"/>
    <property type="match status" value="1"/>
</dbReference>
<evidence type="ECO:0000313" key="13">
    <source>
        <dbReference type="EMBL" id="CAF0715589.1"/>
    </source>
</evidence>